<sequence>MNMWMKKITVLMVTILTLGLYVPPIYVDADLDDSDKGEVSPGNNDLSDVSQQQVDVELEGDSVVTDSNELYLEALTDQAKYQLMEKLGEKIASGIDYELEEVVLPNMELVLDQLYNQIGEQQSQYLVIAEDPASGYGERIFNLYDVDQKSDVATFHVKRVKRPQEGYYFQFHYHLAKDNFEEHYTIADIYWGKNTPPKWMS</sequence>
<dbReference type="Proteomes" id="UP000199687">
    <property type="component" value="Unassembled WGS sequence"/>
</dbReference>
<protein>
    <submittedName>
        <fullName evidence="1">YpjP-like protein</fullName>
    </submittedName>
</protein>
<dbReference type="AlphaFoldDB" id="A0A1H9NJD9"/>
<reference evidence="1 2" key="1">
    <citation type="submission" date="2016-10" db="EMBL/GenBank/DDBJ databases">
        <authorList>
            <person name="de Groot N.N."/>
        </authorList>
    </citation>
    <scope>NUCLEOTIDE SEQUENCE [LARGE SCALE GENOMIC DNA]</scope>
    <source>
        <strain evidence="1 2">CGMCC 1.7727</strain>
    </source>
</reference>
<gene>
    <name evidence="1" type="ORF">SAMN04487944_103167</name>
</gene>
<name>A0A1H9NJD9_9BACI</name>
<dbReference type="OrthoDB" id="2435352at2"/>
<dbReference type="EMBL" id="FOGL01000003">
    <property type="protein sequence ID" value="SER35867.1"/>
    <property type="molecule type" value="Genomic_DNA"/>
</dbReference>
<keyword evidence="2" id="KW-1185">Reference proteome</keyword>
<dbReference type="RefSeq" id="WP_089739722.1">
    <property type="nucleotide sequence ID" value="NZ_FOGL01000003.1"/>
</dbReference>
<dbReference type="STRING" id="531814.SAMN04487944_103167"/>
<dbReference type="InterPro" id="IPR025616">
    <property type="entry name" value="YpjP"/>
</dbReference>
<accession>A0A1H9NJD9</accession>
<evidence type="ECO:0000313" key="2">
    <source>
        <dbReference type="Proteomes" id="UP000199687"/>
    </source>
</evidence>
<evidence type="ECO:0000313" key="1">
    <source>
        <dbReference type="EMBL" id="SER35867.1"/>
    </source>
</evidence>
<proteinExistence type="predicted"/>
<dbReference type="Pfam" id="PF14005">
    <property type="entry name" value="YpjP"/>
    <property type="match status" value="1"/>
</dbReference>
<organism evidence="1 2">
    <name type="scientific">Gracilibacillus ureilyticus</name>
    <dbReference type="NCBI Taxonomy" id="531814"/>
    <lineage>
        <taxon>Bacteria</taxon>
        <taxon>Bacillati</taxon>
        <taxon>Bacillota</taxon>
        <taxon>Bacilli</taxon>
        <taxon>Bacillales</taxon>
        <taxon>Bacillaceae</taxon>
        <taxon>Gracilibacillus</taxon>
    </lineage>
</organism>